<protein>
    <submittedName>
        <fullName evidence="2">Uncharacterized protein</fullName>
    </submittedName>
</protein>
<dbReference type="Proteomes" id="UP000553706">
    <property type="component" value="Unassembled WGS sequence"/>
</dbReference>
<gene>
    <name evidence="2" type="ORF">HNP71_002075</name>
</gene>
<sequence length="61" mass="7277">MAKRPMPRPELTQPNWTDEQRAEFIRRRRGRNFLLLAALAAFCLMIYGIAIVKLHEYGQMW</sequence>
<keyword evidence="1" id="KW-0472">Membrane</keyword>
<evidence type="ECO:0000313" key="3">
    <source>
        <dbReference type="Proteomes" id="UP000553706"/>
    </source>
</evidence>
<dbReference type="RefSeq" id="WP_183266826.1">
    <property type="nucleotide sequence ID" value="NZ_JACHFJ010000009.1"/>
</dbReference>
<dbReference type="EMBL" id="JACHFJ010000009">
    <property type="protein sequence ID" value="MBB5373810.1"/>
    <property type="molecule type" value="Genomic_DNA"/>
</dbReference>
<reference evidence="2 3" key="1">
    <citation type="submission" date="2020-08" db="EMBL/GenBank/DDBJ databases">
        <title>Genomic Encyclopedia of Type Strains, Phase IV (KMG-IV): sequencing the most valuable type-strain genomes for metagenomic binning, comparative biology and taxonomic classification.</title>
        <authorList>
            <person name="Goeker M."/>
        </authorList>
    </citation>
    <scope>NUCLEOTIDE SEQUENCE [LARGE SCALE GENOMIC DNA]</scope>
    <source>
        <strain evidence="2 3">DSM 27026</strain>
    </source>
</reference>
<proteinExistence type="predicted"/>
<keyword evidence="1" id="KW-0812">Transmembrane</keyword>
<feature type="transmembrane region" description="Helical" evidence="1">
    <location>
        <begin position="33"/>
        <end position="52"/>
    </location>
</feature>
<accession>A0A840VR04</accession>
<comment type="caution">
    <text evidence="2">The sequence shown here is derived from an EMBL/GenBank/DDBJ whole genome shotgun (WGS) entry which is preliminary data.</text>
</comment>
<keyword evidence="3" id="KW-1185">Reference proteome</keyword>
<dbReference type="AlphaFoldDB" id="A0A840VR04"/>
<name>A0A840VR04_9PROT</name>
<evidence type="ECO:0000313" key="2">
    <source>
        <dbReference type="EMBL" id="MBB5373810.1"/>
    </source>
</evidence>
<organism evidence="2 3">
    <name type="scientific">Acidocella aromatica</name>
    <dbReference type="NCBI Taxonomy" id="1303579"/>
    <lineage>
        <taxon>Bacteria</taxon>
        <taxon>Pseudomonadati</taxon>
        <taxon>Pseudomonadota</taxon>
        <taxon>Alphaproteobacteria</taxon>
        <taxon>Acetobacterales</taxon>
        <taxon>Acidocellaceae</taxon>
        <taxon>Acidocella</taxon>
    </lineage>
</organism>
<evidence type="ECO:0000256" key="1">
    <source>
        <dbReference type="SAM" id="Phobius"/>
    </source>
</evidence>
<keyword evidence="1" id="KW-1133">Transmembrane helix</keyword>